<name>A0A8K0JNJ4_9TREE</name>
<dbReference type="Pfam" id="PF06658">
    <property type="entry name" value="DUF1168"/>
    <property type="match status" value="1"/>
</dbReference>
<dbReference type="GO" id="GO:0005730">
    <property type="term" value="C:nucleolus"/>
    <property type="evidence" value="ECO:0007669"/>
    <property type="project" value="TreeGrafter"/>
</dbReference>
<dbReference type="Proteomes" id="UP000812966">
    <property type="component" value="Unassembled WGS sequence"/>
</dbReference>
<feature type="compositionally biased region" description="Acidic residues" evidence="1">
    <location>
        <begin position="187"/>
        <end position="200"/>
    </location>
</feature>
<dbReference type="AlphaFoldDB" id="A0A8K0JNJ4"/>
<proteinExistence type="predicted"/>
<comment type="caution">
    <text evidence="2">The sequence shown here is derived from an EMBL/GenBank/DDBJ whole genome shotgun (WGS) entry which is preliminary data.</text>
</comment>
<accession>A0A8K0JNJ4</accession>
<evidence type="ECO:0000313" key="3">
    <source>
        <dbReference type="Proteomes" id="UP000812966"/>
    </source>
</evidence>
<evidence type="ECO:0008006" key="4">
    <source>
        <dbReference type="Google" id="ProtNLM"/>
    </source>
</evidence>
<protein>
    <recommendedName>
        <fullName evidence="4">DUF1168-domain-containing protein</fullName>
    </recommendedName>
</protein>
<dbReference type="GO" id="GO:0019901">
    <property type="term" value="F:protein kinase binding"/>
    <property type="evidence" value="ECO:0007669"/>
    <property type="project" value="TreeGrafter"/>
</dbReference>
<feature type="region of interest" description="Disordered" evidence="1">
    <location>
        <begin position="47"/>
        <end position="88"/>
    </location>
</feature>
<reference evidence="2" key="1">
    <citation type="submission" date="2020-04" db="EMBL/GenBank/DDBJ databases">
        <title>Analysis of mating type loci in Filobasidium floriforme.</title>
        <authorList>
            <person name="Nowrousian M."/>
        </authorList>
    </citation>
    <scope>NUCLEOTIDE SEQUENCE</scope>
    <source>
        <strain evidence="2">CBS 6242</strain>
    </source>
</reference>
<feature type="region of interest" description="Disordered" evidence="1">
    <location>
        <begin position="119"/>
        <end position="236"/>
    </location>
</feature>
<sequence>MSTSGPSYRPASGKPGSKNDEDETFKPVNKHMLTPLERQRLQVERLLRDPTKEVHLPKGPREKQLRPPKEMIKNVSGSSAGAGSGEFHVYKQNRRREYERLKLMDEKAKADEEALAFETRQKQRAEAADAKTAKNRAKRLKRKGGGKAGAGQGVGGTIANGSGDVNADGKRRKLASGGITFKRPGEEVSDDDEDEEDEQEVQPRSLNQEERPDIQAGHPSGVKVVETSAIIIRDED</sequence>
<dbReference type="GO" id="GO:0003725">
    <property type="term" value="F:double-stranded RNA binding"/>
    <property type="evidence" value="ECO:0007669"/>
    <property type="project" value="InterPro"/>
</dbReference>
<feature type="compositionally biased region" description="Basic and acidic residues" evidence="1">
    <location>
        <begin position="47"/>
        <end position="72"/>
    </location>
</feature>
<feature type="compositionally biased region" description="Basic and acidic residues" evidence="1">
    <location>
        <begin position="119"/>
        <end position="132"/>
    </location>
</feature>
<evidence type="ECO:0000313" key="2">
    <source>
        <dbReference type="EMBL" id="KAG7562404.1"/>
    </source>
</evidence>
<gene>
    <name evidence="2" type="ORF">FFLO_02184</name>
</gene>
<feature type="region of interest" description="Disordered" evidence="1">
    <location>
        <begin position="1"/>
        <end position="35"/>
    </location>
</feature>
<dbReference type="EMBL" id="JABELV010000033">
    <property type="protein sequence ID" value="KAG7562404.1"/>
    <property type="molecule type" value="Genomic_DNA"/>
</dbReference>
<dbReference type="GO" id="GO:0004860">
    <property type="term" value="F:protein kinase inhibitor activity"/>
    <property type="evidence" value="ECO:0007669"/>
    <property type="project" value="TreeGrafter"/>
</dbReference>
<dbReference type="PANTHER" id="PTHR13507:SF0">
    <property type="entry name" value="PRKR-INTERACTING PROTEIN 1"/>
    <property type="match status" value="1"/>
</dbReference>
<dbReference type="PANTHER" id="PTHR13507">
    <property type="entry name" value="PRKR-INTERACTING PROTEIN 1"/>
    <property type="match status" value="1"/>
</dbReference>
<evidence type="ECO:0000256" key="1">
    <source>
        <dbReference type="SAM" id="MobiDB-lite"/>
    </source>
</evidence>
<organism evidence="2 3">
    <name type="scientific">Filobasidium floriforme</name>
    <dbReference type="NCBI Taxonomy" id="5210"/>
    <lineage>
        <taxon>Eukaryota</taxon>
        <taxon>Fungi</taxon>
        <taxon>Dikarya</taxon>
        <taxon>Basidiomycota</taxon>
        <taxon>Agaricomycotina</taxon>
        <taxon>Tremellomycetes</taxon>
        <taxon>Filobasidiales</taxon>
        <taxon>Filobasidiaceae</taxon>
        <taxon>Filobasidium</taxon>
    </lineage>
</organism>
<feature type="compositionally biased region" description="Gly residues" evidence="1">
    <location>
        <begin position="146"/>
        <end position="158"/>
    </location>
</feature>
<feature type="compositionally biased region" description="Basic residues" evidence="1">
    <location>
        <begin position="133"/>
        <end position="145"/>
    </location>
</feature>
<dbReference type="InterPro" id="IPR009548">
    <property type="entry name" value="Prkrip1"/>
</dbReference>
<dbReference type="OrthoDB" id="10067079at2759"/>
<keyword evidence="3" id="KW-1185">Reference proteome</keyword>